<feature type="chain" id="PRO_5020902391" description="Outer membrane protein with beta-barrel domain" evidence="1">
    <location>
        <begin position="22"/>
        <end position="193"/>
    </location>
</feature>
<evidence type="ECO:0000313" key="2">
    <source>
        <dbReference type="EMBL" id="TDQ49173.1"/>
    </source>
</evidence>
<dbReference type="OrthoDB" id="947434at2"/>
<protein>
    <recommendedName>
        <fullName evidence="4">Outer membrane protein with beta-barrel domain</fullName>
    </recommendedName>
</protein>
<dbReference type="EMBL" id="SNYM01000005">
    <property type="protein sequence ID" value="TDQ49173.1"/>
    <property type="molecule type" value="Genomic_DNA"/>
</dbReference>
<sequence length="193" mass="21177">MGSKKAILGVLLITLAAQAQAADWYFDLAFAHGGDKLADVELIYDDGDRERTKISAGGGVSLAAGGVFSLSESLQLQTTIGYKEDGVHADNGSVAFKRMPLDVALFYSGDNWRFGAGGSYETHIALQGVYGPRFNFDGTLGGIIEIDYKFTDFVMMGLRYTRMQYEVDVGGWDYNERFEINGNNTSLRVAFMF</sequence>
<reference evidence="2 3" key="1">
    <citation type="submission" date="2019-03" db="EMBL/GenBank/DDBJ databases">
        <title>Genomic Encyclopedia of Type Strains, Phase IV (KMG-IV): sequencing the most valuable type-strain genomes for metagenomic binning, comparative biology and taxonomic classification.</title>
        <authorList>
            <person name="Goeker M."/>
        </authorList>
    </citation>
    <scope>NUCLEOTIDE SEQUENCE [LARGE SCALE GENOMIC DNA]</scope>
    <source>
        <strain evidence="2 3">DSM 103792</strain>
    </source>
</reference>
<dbReference type="AlphaFoldDB" id="A0A4R6UTX0"/>
<organism evidence="2 3">
    <name type="scientific">Permianibacter aggregans</name>
    <dbReference type="NCBI Taxonomy" id="1510150"/>
    <lineage>
        <taxon>Bacteria</taxon>
        <taxon>Pseudomonadati</taxon>
        <taxon>Pseudomonadota</taxon>
        <taxon>Gammaproteobacteria</taxon>
        <taxon>Pseudomonadales</taxon>
        <taxon>Pseudomonadaceae</taxon>
        <taxon>Permianibacter</taxon>
    </lineage>
</organism>
<accession>A0A4R6UTX0</accession>
<keyword evidence="3" id="KW-1185">Reference proteome</keyword>
<keyword evidence="1" id="KW-0732">Signal</keyword>
<feature type="signal peptide" evidence="1">
    <location>
        <begin position="1"/>
        <end position="21"/>
    </location>
</feature>
<comment type="caution">
    <text evidence="2">The sequence shown here is derived from an EMBL/GenBank/DDBJ whole genome shotgun (WGS) entry which is preliminary data.</text>
</comment>
<evidence type="ECO:0008006" key="4">
    <source>
        <dbReference type="Google" id="ProtNLM"/>
    </source>
</evidence>
<dbReference type="RefSeq" id="WP_133589559.1">
    <property type="nucleotide sequence ID" value="NZ_CP037953.1"/>
</dbReference>
<gene>
    <name evidence="2" type="ORF">EV696_105147</name>
</gene>
<dbReference type="Proteomes" id="UP000295375">
    <property type="component" value="Unassembled WGS sequence"/>
</dbReference>
<evidence type="ECO:0000256" key="1">
    <source>
        <dbReference type="SAM" id="SignalP"/>
    </source>
</evidence>
<name>A0A4R6UTX0_9GAMM</name>
<proteinExistence type="predicted"/>
<evidence type="ECO:0000313" key="3">
    <source>
        <dbReference type="Proteomes" id="UP000295375"/>
    </source>
</evidence>